<keyword evidence="6" id="KW-1185">Reference proteome</keyword>
<comment type="caution">
    <text evidence="5">The sequence shown here is derived from an EMBL/GenBank/DDBJ whole genome shotgun (WGS) entry which is preliminary data.</text>
</comment>
<dbReference type="CDD" id="cd07377">
    <property type="entry name" value="WHTH_GntR"/>
    <property type="match status" value="1"/>
</dbReference>
<dbReference type="InterPro" id="IPR000524">
    <property type="entry name" value="Tscrpt_reg_HTH_GntR"/>
</dbReference>
<reference evidence="5 6" key="1">
    <citation type="submission" date="2016-10" db="EMBL/GenBank/DDBJ databases">
        <authorList>
            <person name="Varghese N."/>
            <person name="Submissions S."/>
        </authorList>
    </citation>
    <scope>NUCLEOTIDE SEQUENCE [LARGE SCALE GENOMIC DNA]</scope>
    <source>
        <strain evidence="5 6">DSM 26672</strain>
    </source>
</reference>
<dbReference type="SMART" id="SM00345">
    <property type="entry name" value="HTH_GNTR"/>
    <property type="match status" value="1"/>
</dbReference>
<keyword evidence="2" id="KW-0238">DNA-binding</keyword>
<dbReference type="InterPro" id="IPR050679">
    <property type="entry name" value="Bact_HTH_transcr_reg"/>
</dbReference>
<dbReference type="InterPro" id="IPR028978">
    <property type="entry name" value="Chorismate_lyase_/UTRA_dom_sf"/>
</dbReference>
<dbReference type="Gene3D" id="1.10.10.10">
    <property type="entry name" value="Winged helix-like DNA-binding domain superfamily/Winged helix DNA-binding domain"/>
    <property type="match status" value="1"/>
</dbReference>
<evidence type="ECO:0000256" key="2">
    <source>
        <dbReference type="ARBA" id="ARBA00023125"/>
    </source>
</evidence>
<dbReference type="Pfam" id="PF07702">
    <property type="entry name" value="UTRA"/>
    <property type="match status" value="1"/>
</dbReference>
<dbReference type="PROSITE" id="PS50949">
    <property type="entry name" value="HTH_GNTR"/>
    <property type="match status" value="1"/>
</dbReference>
<dbReference type="SUPFAM" id="SSF64288">
    <property type="entry name" value="Chorismate lyase-like"/>
    <property type="match status" value="1"/>
</dbReference>
<keyword evidence="3" id="KW-0804">Transcription</keyword>
<evidence type="ECO:0000256" key="3">
    <source>
        <dbReference type="ARBA" id="ARBA00023163"/>
    </source>
</evidence>
<evidence type="ECO:0000259" key="4">
    <source>
        <dbReference type="PROSITE" id="PS50949"/>
    </source>
</evidence>
<evidence type="ECO:0000256" key="1">
    <source>
        <dbReference type="ARBA" id="ARBA00023015"/>
    </source>
</evidence>
<protein>
    <submittedName>
        <fullName evidence="5">GntR family transcriptional regulator</fullName>
    </submittedName>
</protein>
<evidence type="ECO:0000313" key="5">
    <source>
        <dbReference type="EMBL" id="SDF63435.1"/>
    </source>
</evidence>
<dbReference type="InterPro" id="IPR036388">
    <property type="entry name" value="WH-like_DNA-bd_sf"/>
</dbReference>
<proteinExistence type="predicted"/>
<dbReference type="PANTHER" id="PTHR44846">
    <property type="entry name" value="MANNOSYL-D-GLYCERATE TRANSPORT/METABOLISM SYSTEM REPRESSOR MNGR-RELATED"/>
    <property type="match status" value="1"/>
</dbReference>
<dbReference type="SMART" id="SM00866">
    <property type="entry name" value="UTRA"/>
    <property type="match status" value="1"/>
</dbReference>
<dbReference type="InterPro" id="IPR036390">
    <property type="entry name" value="WH_DNA-bd_sf"/>
</dbReference>
<dbReference type="SUPFAM" id="SSF46785">
    <property type="entry name" value="Winged helix' DNA-binding domain"/>
    <property type="match status" value="1"/>
</dbReference>
<sequence>MNTVPRNIGNAMPVPLHLQIQADIMGAIERGDFPVGEQLPSETELQARYGVSRATIRKAMEELSAGGVVMKLQGLGTYVNDRVKVGQSVRLRGYLDDILIADERLSFRTLAIDDVEPAPDIAALFAPADRGPATRYRSLILQAGKPLMIGTSHIPVSVSPRVDDAELPPGEQQTVVRLRRAGLAIQRGQQTLGAIVADAEQASNLGVPAGTALVASRRLYYDRSDRPLIVIDGIFHPTNYSLVVDLVPRPGGRFVSSSR</sequence>
<accession>A0ABY0NKA7</accession>
<gene>
    <name evidence="5" type="ORF">SAMN05421844_1011088</name>
</gene>
<dbReference type="PRINTS" id="PR00035">
    <property type="entry name" value="HTHGNTR"/>
</dbReference>
<dbReference type="Proteomes" id="UP000199468">
    <property type="component" value="Unassembled WGS sequence"/>
</dbReference>
<dbReference type="PANTHER" id="PTHR44846:SF1">
    <property type="entry name" value="MANNOSYL-D-GLYCERATE TRANSPORT_METABOLISM SYSTEM REPRESSOR MNGR-RELATED"/>
    <property type="match status" value="1"/>
</dbReference>
<dbReference type="Gene3D" id="3.40.1410.10">
    <property type="entry name" value="Chorismate lyase-like"/>
    <property type="match status" value="1"/>
</dbReference>
<organism evidence="5 6">
    <name type="scientific">Bosea robiniae</name>
    <dbReference type="NCBI Taxonomy" id="1036780"/>
    <lineage>
        <taxon>Bacteria</taxon>
        <taxon>Pseudomonadati</taxon>
        <taxon>Pseudomonadota</taxon>
        <taxon>Alphaproteobacteria</taxon>
        <taxon>Hyphomicrobiales</taxon>
        <taxon>Boseaceae</taxon>
        <taxon>Bosea</taxon>
    </lineage>
</organism>
<dbReference type="InterPro" id="IPR011663">
    <property type="entry name" value="UTRA"/>
</dbReference>
<evidence type="ECO:0000313" key="6">
    <source>
        <dbReference type="Proteomes" id="UP000199468"/>
    </source>
</evidence>
<keyword evidence="1" id="KW-0805">Transcription regulation</keyword>
<dbReference type="Pfam" id="PF00392">
    <property type="entry name" value="GntR"/>
    <property type="match status" value="1"/>
</dbReference>
<name>A0ABY0NKA7_9HYPH</name>
<feature type="domain" description="HTH gntR-type" evidence="4">
    <location>
        <begin position="14"/>
        <end position="82"/>
    </location>
</feature>
<dbReference type="EMBL" id="FNBZ01000001">
    <property type="protein sequence ID" value="SDF63435.1"/>
    <property type="molecule type" value="Genomic_DNA"/>
</dbReference>